<feature type="domain" description="HTH marR-type" evidence="1">
    <location>
        <begin position="13"/>
        <end position="140"/>
    </location>
</feature>
<dbReference type="RefSeq" id="WP_097276987.1">
    <property type="nucleotide sequence ID" value="NZ_OCNJ01000001.1"/>
</dbReference>
<dbReference type="Proteomes" id="UP000219621">
    <property type="component" value="Unassembled WGS sequence"/>
</dbReference>
<reference evidence="3" key="1">
    <citation type="submission" date="2017-09" db="EMBL/GenBank/DDBJ databases">
        <authorList>
            <person name="Varghese N."/>
            <person name="Submissions S."/>
        </authorList>
    </citation>
    <scope>NUCLEOTIDE SEQUENCE [LARGE SCALE GENOMIC DNA]</scope>
    <source>
        <strain evidence="3">USBA 140</strain>
    </source>
</reference>
<dbReference type="PANTHER" id="PTHR33164">
    <property type="entry name" value="TRANSCRIPTIONAL REGULATOR, MARR FAMILY"/>
    <property type="match status" value="1"/>
</dbReference>
<dbReference type="InterPro" id="IPR036390">
    <property type="entry name" value="WH_DNA-bd_sf"/>
</dbReference>
<dbReference type="GO" id="GO:0003700">
    <property type="term" value="F:DNA-binding transcription factor activity"/>
    <property type="evidence" value="ECO:0007669"/>
    <property type="project" value="InterPro"/>
</dbReference>
<dbReference type="GO" id="GO:0003677">
    <property type="term" value="F:DNA binding"/>
    <property type="evidence" value="ECO:0007669"/>
    <property type="project" value="UniProtKB-KW"/>
</dbReference>
<evidence type="ECO:0000313" key="2">
    <source>
        <dbReference type="EMBL" id="SOD88952.1"/>
    </source>
</evidence>
<organism evidence="2 3">
    <name type="scientific">Caenispirillum bisanense</name>
    <dbReference type="NCBI Taxonomy" id="414052"/>
    <lineage>
        <taxon>Bacteria</taxon>
        <taxon>Pseudomonadati</taxon>
        <taxon>Pseudomonadota</taxon>
        <taxon>Alphaproteobacteria</taxon>
        <taxon>Rhodospirillales</taxon>
        <taxon>Novispirillaceae</taxon>
        <taxon>Caenispirillum</taxon>
    </lineage>
</organism>
<protein>
    <submittedName>
        <fullName evidence="2">DNA-binding transcriptional regulator, MarR family</fullName>
    </submittedName>
</protein>
<dbReference type="OrthoDB" id="5522755at2"/>
<dbReference type="PANTHER" id="PTHR33164:SF89">
    <property type="entry name" value="MARR FAMILY REGULATORY PROTEIN"/>
    <property type="match status" value="1"/>
</dbReference>
<evidence type="ECO:0000259" key="1">
    <source>
        <dbReference type="PROSITE" id="PS50995"/>
    </source>
</evidence>
<keyword evidence="2" id="KW-0238">DNA-binding</keyword>
<accession>A0A286G0I5</accession>
<dbReference type="SUPFAM" id="SSF46785">
    <property type="entry name" value="Winged helix' DNA-binding domain"/>
    <property type="match status" value="1"/>
</dbReference>
<name>A0A286G0I5_9PROT</name>
<dbReference type="PROSITE" id="PS50995">
    <property type="entry name" value="HTH_MARR_2"/>
    <property type="match status" value="1"/>
</dbReference>
<evidence type="ECO:0000313" key="3">
    <source>
        <dbReference type="Proteomes" id="UP000219621"/>
    </source>
</evidence>
<dbReference type="Pfam" id="PF12802">
    <property type="entry name" value="MarR_2"/>
    <property type="match status" value="1"/>
</dbReference>
<dbReference type="EMBL" id="OCNJ01000001">
    <property type="protein sequence ID" value="SOD88952.1"/>
    <property type="molecule type" value="Genomic_DNA"/>
</dbReference>
<dbReference type="AlphaFoldDB" id="A0A286G0I5"/>
<dbReference type="InterPro" id="IPR036388">
    <property type="entry name" value="WH-like_DNA-bd_sf"/>
</dbReference>
<proteinExistence type="predicted"/>
<dbReference type="GO" id="GO:0006950">
    <property type="term" value="P:response to stress"/>
    <property type="evidence" value="ECO:0007669"/>
    <property type="project" value="TreeGrafter"/>
</dbReference>
<dbReference type="SMART" id="SM00347">
    <property type="entry name" value="HTH_MARR"/>
    <property type="match status" value="1"/>
</dbReference>
<keyword evidence="3" id="KW-1185">Reference proteome</keyword>
<sequence length="155" mass="16751">MANTEELGRTAETAGIAALLEQVSRIVQAMCFADGMHPVQWSALRYFSKAGANARTVSGLANYQGTTLPPASRTVAALVKKGFLEAVVDPRDRRSRRIDLTDSGRTLIARDPIHALEQAIADLPDERRQALTDSLETILAQLGEKSFAMKSGRAA</sequence>
<dbReference type="InterPro" id="IPR000835">
    <property type="entry name" value="HTH_MarR-typ"/>
</dbReference>
<gene>
    <name evidence="2" type="ORF">SAMN05421508_10162</name>
</gene>
<dbReference type="InterPro" id="IPR039422">
    <property type="entry name" value="MarR/SlyA-like"/>
</dbReference>
<dbReference type="Gene3D" id="1.10.10.10">
    <property type="entry name" value="Winged helix-like DNA-binding domain superfamily/Winged helix DNA-binding domain"/>
    <property type="match status" value="1"/>
</dbReference>